<evidence type="ECO:0000313" key="1">
    <source>
        <dbReference type="EMBL" id="CDF58508.1"/>
    </source>
</evidence>
<dbReference type="AlphaFoldDB" id="R7RTD5"/>
<gene>
    <name evidence="1" type="ORF">TCEL_00554</name>
</gene>
<dbReference type="Proteomes" id="UP000014923">
    <property type="component" value="Unassembled WGS sequence"/>
</dbReference>
<dbReference type="EMBL" id="CAVN010000097">
    <property type="protein sequence ID" value="CDF58508.1"/>
    <property type="molecule type" value="Genomic_DNA"/>
</dbReference>
<keyword evidence="2" id="KW-1185">Reference proteome</keyword>
<evidence type="ECO:0000313" key="2">
    <source>
        <dbReference type="Proteomes" id="UP000014923"/>
    </source>
</evidence>
<proteinExistence type="predicted"/>
<reference evidence="1" key="1">
    <citation type="submission" date="2013-03" db="EMBL/GenBank/DDBJ databases">
        <title>Draft genome sequence of the hydrogen-ethanol-producing anaerobic alkalithermophilic Caloramator celere.</title>
        <authorList>
            <person name="Ciranna A."/>
            <person name="Larjo A."/>
            <person name="Kivisto A."/>
            <person name="Santala V."/>
            <person name="Roos C."/>
            <person name="Karp M."/>
        </authorList>
    </citation>
    <scope>NUCLEOTIDE SEQUENCE [LARGE SCALE GENOMIC DNA]</scope>
    <source>
        <strain evidence="1">DSM 8682</strain>
    </source>
</reference>
<protein>
    <submittedName>
        <fullName evidence="1">Uncharacterized protein</fullName>
    </submittedName>
</protein>
<dbReference type="HOGENOM" id="CLU_3123701_0_0_9"/>
<name>R7RTD5_9CLOT</name>
<comment type="caution">
    <text evidence="1">The sequence shown here is derived from an EMBL/GenBank/DDBJ whole genome shotgun (WGS) entry which is preliminary data.</text>
</comment>
<dbReference type="RefSeq" id="WP_018662644.1">
    <property type="nucleotide sequence ID" value="NZ_HF952018.1"/>
</dbReference>
<sequence>MGFILAVIGGFITYGSNKLIKILNISEDKELIVKTIGLITAVADVLKLWV</sequence>
<organism evidence="1 2">
    <name type="scientific">Thermobrachium celere DSM 8682</name>
    <dbReference type="NCBI Taxonomy" id="941824"/>
    <lineage>
        <taxon>Bacteria</taxon>
        <taxon>Bacillati</taxon>
        <taxon>Bacillota</taxon>
        <taxon>Clostridia</taxon>
        <taxon>Eubacteriales</taxon>
        <taxon>Clostridiaceae</taxon>
        <taxon>Thermobrachium</taxon>
    </lineage>
</organism>
<accession>R7RTD5</accession>
<dbReference type="OrthoDB" id="9939577at2"/>